<sequence length="439" mass="49354">MAMREPMAVLQDQNRNFSYTPSESMKREKLFGQKSSCLELMALSNVRSTILYWVFVISDFEGDADMVVNVNPIMSQSHKRKRVITRVKVESLYDSSEAQSSVMARAKEVEASLDPKFPVLLKVMMPSHVTGGFCLSIPKKFSCQHLPKQDTMIILEDEDGKEFETKYLVEKGGLSGGWRGFSIAHKLLQGDIVIFHVVAPFKIKVYIVRSNGLDEVDCVHGLMRLDACTKQIDAGQIIPYETEKSGPVSDQSENDSEDLGFEFMDGLRLAESDVTFKEVKCMENFTVVVNGLVINSEFSNYILTKYYELCCSQNAFLHEHLLEGLNCKLIAGVISETVNIADAIRACKITTTEGDFSTWSKTLKAFEDLGMNAGFLRARLDRLASLASESTRLKEARLEKDHPEEEMKSLDANPLEVKETINMTSILELTFQEVAKAPW</sequence>
<dbReference type="InterPro" id="IPR015300">
    <property type="entry name" value="DNA-bd_pseudobarrel_sf"/>
</dbReference>
<dbReference type="PROSITE" id="PS50863">
    <property type="entry name" value="B3"/>
    <property type="match status" value="1"/>
</dbReference>
<evidence type="ECO:0000256" key="2">
    <source>
        <dbReference type="ARBA" id="ARBA00023015"/>
    </source>
</evidence>
<gene>
    <name evidence="7" type="ORF">CURHAP_LOCUS50497</name>
</gene>
<evidence type="ECO:0000256" key="1">
    <source>
        <dbReference type="ARBA" id="ARBA00004123"/>
    </source>
</evidence>
<accession>A0A6J5VX99</accession>
<dbReference type="EMBL" id="CAEKDK010000008">
    <property type="protein sequence ID" value="CAB4290458.1"/>
    <property type="molecule type" value="Genomic_DNA"/>
</dbReference>
<evidence type="ECO:0000313" key="8">
    <source>
        <dbReference type="Proteomes" id="UP000507222"/>
    </source>
</evidence>
<name>A0A6J5VX99_PRUAR</name>
<keyword evidence="3" id="KW-0238">DNA-binding</keyword>
<dbReference type="InterPro" id="IPR044837">
    <property type="entry name" value="REM16-like"/>
</dbReference>
<comment type="subcellular location">
    <subcellularLocation>
        <location evidence="1">Nucleus</location>
    </subcellularLocation>
</comment>
<feature type="domain" description="TF-B3" evidence="6">
    <location>
        <begin position="120"/>
        <end position="211"/>
    </location>
</feature>
<dbReference type="Pfam" id="PF02362">
    <property type="entry name" value="B3"/>
    <property type="match status" value="1"/>
</dbReference>
<dbReference type="InterPro" id="IPR003340">
    <property type="entry name" value="B3_DNA-bd"/>
</dbReference>
<evidence type="ECO:0000259" key="6">
    <source>
        <dbReference type="PROSITE" id="PS50863"/>
    </source>
</evidence>
<evidence type="ECO:0000256" key="4">
    <source>
        <dbReference type="ARBA" id="ARBA00023163"/>
    </source>
</evidence>
<dbReference type="CDD" id="cd10017">
    <property type="entry name" value="B3_DNA"/>
    <property type="match status" value="1"/>
</dbReference>
<dbReference type="PANTHER" id="PTHR31391">
    <property type="entry name" value="B3 DOMAIN-CONTAINING PROTEIN OS11G0197600-RELATED"/>
    <property type="match status" value="1"/>
</dbReference>
<dbReference type="SMART" id="SM01019">
    <property type="entry name" value="B3"/>
    <property type="match status" value="1"/>
</dbReference>
<dbReference type="PANTHER" id="PTHR31391:SF101">
    <property type="entry name" value="B3 DOMAIN-CONTAINING PROTEIN OS01G0234100"/>
    <property type="match status" value="1"/>
</dbReference>
<dbReference type="AlphaFoldDB" id="A0A6J5VX99"/>
<keyword evidence="5" id="KW-0539">Nucleus</keyword>
<evidence type="ECO:0000313" key="7">
    <source>
        <dbReference type="EMBL" id="CAB4290458.1"/>
    </source>
</evidence>
<evidence type="ECO:0000256" key="5">
    <source>
        <dbReference type="ARBA" id="ARBA00023242"/>
    </source>
</evidence>
<keyword evidence="4" id="KW-0804">Transcription</keyword>
<keyword evidence="2" id="KW-0805">Transcription regulation</keyword>
<dbReference type="Proteomes" id="UP000507222">
    <property type="component" value="Unassembled WGS sequence"/>
</dbReference>
<dbReference type="SUPFAM" id="SSF101936">
    <property type="entry name" value="DNA-binding pseudobarrel domain"/>
    <property type="match status" value="1"/>
</dbReference>
<dbReference type="GO" id="GO:0005634">
    <property type="term" value="C:nucleus"/>
    <property type="evidence" value="ECO:0007669"/>
    <property type="project" value="UniProtKB-SubCell"/>
</dbReference>
<reference evidence="7 8" key="1">
    <citation type="submission" date="2020-05" db="EMBL/GenBank/DDBJ databases">
        <authorList>
            <person name="Campoy J."/>
            <person name="Schneeberger K."/>
            <person name="Spophaly S."/>
        </authorList>
    </citation>
    <scope>NUCLEOTIDE SEQUENCE [LARGE SCALE GENOMIC DNA]</scope>
    <source>
        <strain evidence="7">PruArmRojPasFocal</strain>
    </source>
</reference>
<organism evidence="7 8">
    <name type="scientific">Prunus armeniaca</name>
    <name type="common">Apricot</name>
    <name type="synonym">Armeniaca vulgaris</name>
    <dbReference type="NCBI Taxonomy" id="36596"/>
    <lineage>
        <taxon>Eukaryota</taxon>
        <taxon>Viridiplantae</taxon>
        <taxon>Streptophyta</taxon>
        <taxon>Embryophyta</taxon>
        <taxon>Tracheophyta</taxon>
        <taxon>Spermatophyta</taxon>
        <taxon>Magnoliopsida</taxon>
        <taxon>eudicotyledons</taxon>
        <taxon>Gunneridae</taxon>
        <taxon>Pentapetalae</taxon>
        <taxon>rosids</taxon>
        <taxon>fabids</taxon>
        <taxon>Rosales</taxon>
        <taxon>Rosaceae</taxon>
        <taxon>Amygdaloideae</taxon>
        <taxon>Amygdaleae</taxon>
        <taxon>Prunus</taxon>
    </lineage>
</organism>
<proteinExistence type="predicted"/>
<dbReference type="GO" id="GO:0003677">
    <property type="term" value="F:DNA binding"/>
    <property type="evidence" value="ECO:0007669"/>
    <property type="project" value="UniProtKB-KW"/>
</dbReference>
<evidence type="ECO:0000256" key="3">
    <source>
        <dbReference type="ARBA" id="ARBA00023125"/>
    </source>
</evidence>
<protein>
    <recommendedName>
        <fullName evidence="6">TF-B3 domain-containing protein</fullName>
    </recommendedName>
</protein>
<dbReference type="Gene3D" id="2.40.330.10">
    <property type="entry name" value="DNA-binding pseudobarrel domain"/>
    <property type="match status" value="1"/>
</dbReference>